<keyword evidence="1" id="KW-0472">Membrane</keyword>
<evidence type="ECO:0000313" key="2">
    <source>
        <dbReference type="EMBL" id="MBJ7597829.1"/>
    </source>
</evidence>
<dbReference type="RefSeq" id="WP_338200356.1">
    <property type="nucleotide sequence ID" value="NZ_JAEKNR010000082.1"/>
</dbReference>
<keyword evidence="1" id="KW-0812">Transmembrane</keyword>
<reference evidence="2" key="1">
    <citation type="submission" date="2020-10" db="EMBL/GenBank/DDBJ databases">
        <title>Ca. Dormibacterota MAGs.</title>
        <authorList>
            <person name="Montgomery K."/>
        </authorList>
    </citation>
    <scope>NUCLEOTIDE SEQUENCE [LARGE SCALE GENOMIC DNA]</scope>
    <source>
        <strain evidence="2">SC8812_S17_10</strain>
    </source>
</reference>
<keyword evidence="1" id="KW-1133">Transmembrane helix</keyword>
<comment type="caution">
    <text evidence="2">The sequence shown here is derived from an EMBL/GenBank/DDBJ whole genome shotgun (WGS) entry which is preliminary data.</text>
</comment>
<proteinExistence type="predicted"/>
<organism evidence="2 3">
    <name type="scientific">Candidatus Nephthysia bennettiae</name>
    <dbReference type="NCBI Taxonomy" id="3127016"/>
    <lineage>
        <taxon>Bacteria</taxon>
        <taxon>Bacillati</taxon>
        <taxon>Candidatus Dormiibacterota</taxon>
        <taxon>Candidatus Dormibacteria</taxon>
        <taxon>Candidatus Dormibacterales</taxon>
        <taxon>Candidatus Dormibacteraceae</taxon>
        <taxon>Candidatus Nephthysia</taxon>
    </lineage>
</organism>
<name>A0A934N8P5_9BACT</name>
<evidence type="ECO:0000313" key="3">
    <source>
        <dbReference type="Proteomes" id="UP000612893"/>
    </source>
</evidence>
<feature type="transmembrane region" description="Helical" evidence="1">
    <location>
        <begin position="7"/>
        <end position="26"/>
    </location>
</feature>
<keyword evidence="3" id="KW-1185">Reference proteome</keyword>
<dbReference type="EMBL" id="JAEKNR010000082">
    <property type="protein sequence ID" value="MBJ7597829.1"/>
    <property type="molecule type" value="Genomic_DNA"/>
</dbReference>
<evidence type="ECO:0000256" key="1">
    <source>
        <dbReference type="SAM" id="Phobius"/>
    </source>
</evidence>
<accession>A0A934N8P5</accession>
<dbReference type="AlphaFoldDB" id="A0A934N8P5"/>
<sequence length="63" mass="6526">MVRLAWFMSAVVVGVLGFDLLLRGWLGDSGWFLIGVGAGIGCAVLGSLAHDALLAGTGDRRLP</sequence>
<dbReference type="Proteomes" id="UP000612893">
    <property type="component" value="Unassembled WGS sequence"/>
</dbReference>
<gene>
    <name evidence="2" type="ORF">JF922_07055</name>
</gene>
<protein>
    <submittedName>
        <fullName evidence="2">Uncharacterized protein</fullName>
    </submittedName>
</protein>
<feature type="transmembrane region" description="Helical" evidence="1">
    <location>
        <begin position="32"/>
        <end position="54"/>
    </location>
</feature>